<dbReference type="Proteomes" id="UP000315010">
    <property type="component" value="Unassembled WGS sequence"/>
</dbReference>
<dbReference type="PANTHER" id="PTHR47099:SF1">
    <property type="entry name" value="METHYLCOBAMIDE:COM METHYLTRANSFERASE MTBA"/>
    <property type="match status" value="1"/>
</dbReference>
<reference evidence="2 3" key="1">
    <citation type="submission" date="2019-02" db="EMBL/GenBank/DDBJ databases">
        <title>Deep-cultivation of Planctomycetes and their phenomic and genomic characterization uncovers novel biology.</title>
        <authorList>
            <person name="Wiegand S."/>
            <person name="Jogler M."/>
            <person name="Boedeker C."/>
            <person name="Pinto D."/>
            <person name="Vollmers J."/>
            <person name="Rivas-Marin E."/>
            <person name="Kohn T."/>
            <person name="Peeters S.H."/>
            <person name="Heuer A."/>
            <person name="Rast P."/>
            <person name="Oberbeckmann S."/>
            <person name="Bunk B."/>
            <person name="Jeske O."/>
            <person name="Meyerdierks A."/>
            <person name="Storesund J.E."/>
            <person name="Kallscheuer N."/>
            <person name="Luecker S."/>
            <person name="Lage O.M."/>
            <person name="Pohl T."/>
            <person name="Merkel B.J."/>
            <person name="Hornburger P."/>
            <person name="Mueller R.-W."/>
            <person name="Bruemmer F."/>
            <person name="Labrenz M."/>
            <person name="Spormann A.M."/>
            <person name="Op Den Camp H."/>
            <person name="Overmann J."/>
            <person name="Amann R."/>
            <person name="Jetten M.S.M."/>
            <person name="Mascher T."/>
            <person name="Medema M.H."/>
            <person name="Devos D.P."/>
            <person name="Kaster A.-K."/>
            <person name="Ovreas L."/>
            <person name="Rohde M."/>
            <person name="Galperin M.Y."/>
            <person name="Jogler C."/>
        </authorList>
    </citation>
    <scope>NUCLEOTIDE SEQUENCE [LARGE SCALE GENOMIC DNA]</scope>
    <source>
        <strain evidence="2 3">CA13</strain>
    </source>
</reference>
<dbReference type="RefSeq" id="WP_146397887.1">
    <property type="nucleotide sequence ID" value="NZ_SJPJ01000001.1"/>
</dbReference>
<dbReference type="OrthoDB" id="238593at2"/>
<keyword evidence="3" id="KW-1185">Reference proteome</keyword>
<dbReference type="PANTHER" id="PTHR47099">
    <property type="entry name" value="METHYLCOBAMIDE:COM METHYLTRANSFERASE MTBA"/>
    <property type="match status" value="1"/>
</dbReference>
<proteinExistence type="predicted"/>
<evidence type="ECO:0000259" key="1">
    <source>
        <dbReference type="Pfam" id="PF01208"/>
    </source>
</evidence>
<dbReference type="EMBL" id="SJPJ01000001">
    <property type="protein sequence ID" value="TWT81776.1"/>
    <property type="molecule type" value="Genomic_DNA"/>
</dbReference>
<dbReference type="GO" id="GO:0004853">
    <property type="term" value="F:uroporphyrinogen decarboxylase activity"/>
    <property type="evidence" value="ECO:0007669"/>
    <property type="project" value="UniProtKB-EC"/>
</dbReference>
<dbReference type="InterPro" id="IPR000257">
    <property type="entry name" value="Uroporphyrinogen_deCOase"/>
</dbReference>
<evidence type="ECO:0000313" key="3">
    <source>
        <dbReference type="Proteomes" id="UP000315010"/>
    </source>
</evidence>
<dbReference type="AlphaFoldDB" id="A0A5C5Z437"/>
<dbReference type="CDD" id="cd03465">
    <property type="entry name" value="URO-D_like"/>
    <property type="match status" value="1"/>
</dbReference>
<gene>
    <name evidence="2" type="primary">hemE_2</name>
    <name evidence="2" type="ORF">CA13_32290</name>
</gene>
<name>A0A5C5Z437_9BACT</name>
<dbReference type="EC" id="4.1.1.37" evidence="2"/>
<dbReference type="Gene3D" id="3.20.20.210">
    <property type="match status" value="1"/>
</dbReference>
<keyword evidence="2" id="KW-0456">Lyase</keyword>
<accession>A0A5C5Z437</accession>
<dbReference type="InterPro" id="IPR038071">
    <property type="entry name" value="UROD/MetE-like_sf"/>
</dbReference>
<comment type="caution">
    <text evidence="2">The sequence shown here is derived from an EMBL/GenBank/DDBJ whole genome shotgun (WGS) entry which is preliminary data.</text>
</comment>
<sequence length="351" mass="37934">MTLTSRERILCSIRHEPTDCIGVAPYMYDVAVEISGGSLLDFYTKPEAMVKAQLALHDKLGQDVIAIGSDNFYIAEGFGCETTRDPDELPALTKPAVESLADVFKIEPVDPATDGRMYVMTEAIRQTRKAVGNAVAIRSPGTGPFALASYLIGSQQWLYEVGMFEAGMNDEAEAGIHHAMEVATESLIRFGKACWDAGADVIHCGDSLSSCDMISPKTYERIALPYQKRVFKAWKDHGITGGLLHICGNSTKVLELYADTGAAIVEIDNVVDLAVAKEKIGDRVTLQGNIHTVNDLLQGTPESVREASQKCIADASKGGGYILGSGCIVPRSTPLKNLQAMVKVARETEFE</sequence>
<dbReference type="InterPro" id="IPR052024">
    <property type="entry name" value="Methanogen_methyltrans"/>
</dbReference>
<dbReference type="GO" id="GO:0006779">
    <property type="term" value="P:porphyrin-containing compound biosynthetic process"/>
    <property type="evidence" value="ECO:0007669"/>
    <property type="project" value="InterPro"/>
</dbReference>
<organism evidence="2 3">
    <name type="scientific">Novipirellula herctigrandis</name>
    <dbReference type="NCBI Taxonomy" id="2527986"/>
    <lineage>
        <taxon>Bacteria</taxon>
        <taxon>Pseudomonadati</taxon>
        <taxon>Planctomycetota</taxon>
        <taxon>Planctomycetia</taxon>
        <taxon>Pirellulales</taxon>
        <taxon>Pirellulaceae</taxon>
        <taxon>Novipirellula</taxon>
    </lineage>
</organism>
<feature type="domain" description="Uroporphyrinogen decarboxylase (URO-D)" evidence="1">
    <location>
        <begin position="4"/>
        <end position="347"/>
    </location>
</feature>
<evidence type="ECO:0000313" key="2">
    <source>
        <dbReference type="EMBL" id="TWT81776.1"/>
    </source>
</evidence>
<dbReference type="SUPFAM" id="SSF51726">
    <property type="entry name" value="UROD/MetE-like"/>
    <property type="match status" value="1"/>
</dbReference>
<protein>
    <submittedName>
        <fullName evidence="2">Uroporphyrinogen decarboxylase</fullName>
        <ecNumber evidence="2">4.1.1.37</ecNumber>
    </submittedName>
</protein>
<dbReference type="Pfam" id="PF01208">
    <property type="entry name" value="URO-D"/>
    <property type="match status" value="1"/>
</dbReference>